<evidence type="ECO:0000256" key="1">
    <source>
        <dbReference type="ARBA" id="ARBA00022500"/>
    </source>
</evidence>
<dbReference type="STRING" id="1969733.B5V00_01355"/>
<dbReference type="RefSeq" id="WP_085008744.1">
    <property type="nucleotide sequence ID" value="NZ_NAAD01000001.1"/>
</dbReference>
<feature type="compositionally biased region" description="Low complexity" evidence="2">
    <location>
        <begin position="235"/>
        <end position="250"/>
    </location>
</feature>
<gene>
    <name evidence="3" type="ORF">B5V00_01355</name>
</gene>
<proteinExistence type="predicted"/>
<keyword evidence="4" id="KW-1185">Reference proteome</keyword>
<evidence type="ECO:0000256" key="2">
    <source>
        <dbReference type="SAM" id="MobiDB-lite"/>
    </source>
</evidence>
<dbReference type="SUPFAM" id="SSF103039">
    <property type="entry name" value="CheC-like"/>
    <property type="match status" value="2"/>
</dbReference>
<dbReference type="Gene3D" id="3.40.1550.10">
    <property type="entry name" value="CheC-like"/>
    <property type="match status" value="2"/>
</dbReference>
<dbReference type="InterPro" id="IPR028976">
    <property type="entry name" value="CheC-like_sf"/>
</dbReference>
<feature type="region of interest" description="Disordered" evidence="2">
    <location>
        <begin position="235"/>
        <end position="262"/>
    </location>
</feature>
<dbReference type="AlphaFoldDB" id="A0A1X0YEL2"/>
<dbReference type="Proteomes" id="UP000193136">
    <property type="component" value="Unassembled WGS sequence"/>
</dbReference>
<evidence type="ECO:0008006" key="5">
    <source>
        <dbReference type="Google" id="ProtNLM"/>
    </source>
</evidence>
<accession>A0A1X0YEL2</accession>
<reference evidence="3 4" key="1">
    <citation type="submission" date="2017-03" db="EMBL/GenBank/DDBJ databases">
        <title>Genome sequence of Geothermobacter sp. EPR-M, Deep-Sea Iron Reducer.</title>
        <authorList>
            <person name="Tully B."/>
            <person name="Savalia P."/>
            <person name="Abuyen K."/>
            <person name="Baughan C."/>
            <person name="Romero E."/>
            <person name="Ronkowski C."/>
            <person name="Torres B."/>
            <person name="Tremblay J."/>
            <person name="Trujillo A."/>
            <person name="Tyler M."/>
            <person name="Perez-Rodriguez I."/>
            <person name="Amend J."/>
        </authorList>
    </citation>
    <scope>NUCLEOTIDE SEQUENCE [LARGE SCALE GENOMIC DNA]</scope>
    <source>
        <strain evidence="3 4">EPR-M</strain>
    </source>
</reference>
<evidence type="ECO:0000313" key="4">
    <source>
        <dbReference type="Proteomes" id="UP000193136"/>
    </source>
</evidence>
<dbReference type="OrthoDB" id="5428968at2"/>
<comment type="caution">
    <text evidence="3">The sequence shown here is derived from an EMBL/GenBank/DDBJ whole genome shotgun (WGS) entry which is preliminary data.</text>
</comment>
<protein>
    <recommendedName>
        <fullName evidence="5">Chemotaxis phosphatase CheX</fullName>
    </recommendedName>
</protein>
<keyword evidence="1" id="KW-0145">Chemotaxis</keyword>
<dbReference type="GO" id="GO:0006935">
    <property type="term" value="P:chemotaxis"/>
    <property type="evidence" value="ECO:0007669"/>
    <property type="project" value="UniProtKB-KW"/>
</dbReference>
<organism evidence="3 4">
    <name type="scientific">Geothermobacter hydrogeniphilus</name>
    <dbReference type="NCBI Taxonomy" id="1969733"/>
    <lineage>
        <taxon>Bacteria</taxon>
        <taxon>Pseudomonadati</taxon>
        <taxon>Thermodesulfobacteriota</taxon>
        <taxon>Desulfuromonadia</taxon>
        <taxon>Desulfuromonadales</taxon>
        <taxon>Geothermobacteraceae</taxon>
        <taxon>Geothermobacter</taxon>
    </lineage>
</organism>
<feature type="region of interest" description="Disordered" evidence="2">
    <location>
        <begin position="460"/>
        <end position="490"/>
    </location>
</feature>
<name>A0A1X0YEL2_9BACT</name>
<sequence>MDRRKVVNTVLGAVLKKGQEEISSLIGQPVEFSDCQVITSNRETLFENLQDPQVLSEFRVEGDREGSAWLLLDLKDALVLGGTLIMLPEEELQDRIDKGEFGGDEADAFGEIVNIMAGVISGLFDELFPDKLRFVKTGQQVVNPLRVVAKEDYPLAEGPLSLVTGKGTLQGKDLVGLVQVLVPDELLGIGEGDDAAPVVESEKTAAEPEQATAADQVGTVGQTVVAPTETTAVAGDSAGAGAAPAAETPSAKPPAGPAGSGPVVSEDKLVKIFRVIHAKIQEEVGGFLGHSFEISNEKYFCSNRAELFAGLDGTQVLAHLRVEGDREGDGYLLTSLGAAIHLGGTLIMLPESELQERLQSGEYGAEDSDAFGEIVNIVAGICTSVFNDIYPGNLRFVKTDQETIDPLVIEAREEYPVEDVEFFLASGDARLDGQELGRIEFFVPADVLGLQHAEAAEVTASTETPAVAGADETAGDPGGAGSDSTGGVSAATETGIIPPARGSAGESASPVATGSTGARPLILVCSDSEEQAEVFIRAIEGLNCAARFQHVQETVGGYGPETRGVFLVLGDVGEQGIAAAIKINASIQGRMPLIAAGPNWTRSMVLRAIKYGIRDILVTPASEAQIQEKVKLNLVA</sequence>
<evidence type="ECO:0000313" key="3">
    <source>
        <dbReference type="EMBL" id="ORJ63542.1"/>
    </source>
</evidence>
<dbReference type="EMBL" id="NAAD01000001">
    <property type="protein sequence ID" value="ORJ63542.1"/>
    <property type="molecule type" value="Genomic_DNA"/>
</dbReference>